<evidence type="ECO:0000313" key="2">
    <source>
        <dbReference type="Proteomes" id="UP000324832"/>
    </source>
</evidence>
<reference evidence="1 2" key="1">
    <citation type="submission" date="2017-07" db="EMBL/GenBank/DDBJ databases">
        <authorList>
            <person name="Talla V."/>
            <person name="Backstrom N."/>
        </authorList>
    </citation>
    <scope>NUCLEOTIDE SEQUENCE [LARGE SCALE GENOMIC DNA]</scope>
</reference>
<protein>
    <submittedName>
        <fullName evidence="1">Uncharacterized protein</fullName>
    </submittedName>
</protein>
<proteinExistence type="predicted"/>
<dbReference type="EMBL" id="FZQP02006876">
    <property type="protein sequence ID" value="VVD04643.1"/>
    <property type="molecule type" value="Genomic_DNA"/>
</dbReference>
<name>A0A5E4R567_9NEOP</name>
<keyword evidence="2" id="KW-1185">Reference proteome</keyword>
<dbReference type="AlphaFoldDB" id="A0A5E4R567"/>
<accession>A0A5E4R567</accession>
<dbReference type="Proteomes" id="UP000324832">
    <property type="component" value="Unassembled WGS sequence"/>
</dbReference>
<organism evidence="1 2">
    <name type="scientific">Leptidea sinapis</name>
    <dbReference type="NCBI Taxonomy" id="189913"/>
    <lineage>
        <taxon>Eukaryota</taxon>
        <taxon>Metazoa</taxon>
        <taxon>Ecdysozoa</taxon>
        <taxon>Arthropoda</taxon>
        <taxon>Hexapoda</taxon>
        <taxon>Insecta</taxon>
        <taxon>Pterygota</taxon>
        <taxon>Neoptera</taxon>
        <taxon>Endopterygota</taxon>
        <taxon>Lepidoptera</taxon>
        <taxon>Glossata</taxon>
        <taxon>Ditrysia</taxon>
        <taxon>Papilionoidea</taxon>
        <taxon>Pieridae</taxon>
        <taxon>Dismorphiinae</taxon>
        <taxon>Leptidea</taxon>
    </lineage>
</organism>
<gene>
    <name evidence="1" type="ORF">LSINAPIS_LOCUS14352</name>
</gene>
<sequence>MAYPVKFLLLQKSELEYEVLIRGTSPAFTVQELRKQICKLGPLFPSEDILESSLPISDDLKGASDVLPKIKSLLESPFDRNLLLRIENLLNHLYHRLNRITCDTSSSKADSQQCASPLNPTLNSVLHRSM</sequence>
<evidence type="ECO:0000313" key="1">
    <source>
        <dbReference type="EMBL" id="VVD04643.1"/>
    </source>
</evidence>